<accession>A0A6C0LXS2</accession>
<dbReference type="EMBL" id="MN740610">
    <property type="protein sequence ID" value="QHU35656.1"/>
    <property type="molecule type" value="Genomic_DNA"/>
</dbReference>
<organism evidence="2">
    <name type="scientific">viral metagenome</name>
    <dbReference type="NCBI Taxonomy" id="1070528"/>
    <lineage>
        <taxon>unclassified sequences</taxon>
        <taxon>metagenomes</taxon>
        <taxon>organismal metagenomes</taxon>
    </lineage>
</organism>
<dbReference type="AlphaFoldDB" id="A0A6C0LXS2"/>
<feature type="compositionally biased region" description="Basic residues" evidence="1">
    <location>
        <begin position="338"/>
        <end position="348"/>
    </location>
</feature>
<proteinExistence type="predicted"/>
<protein>
    <submittedName>
        <fullName evidence="2">Uncharacterized protein</fullName>
    </submittedName>
</protein>
<evidence type="ECO:0000256" key="1">
    <source>
        <dbReference type="SAM" id="MobiDB-lite"/>
    </source>
</evidence>
<reference evidence="2" key="1">
    <citation type="journal article" date="2020" name="Nature">
        <title>Giant virus diversity and host interactions through global metagenomics.</title>
        <authorList>
            <person name="Schulz F."/>
            <person name="Roux S."/>
            <person name="Paez-Espino D."/>
            <person name="Jungbluth S."/>
            <person name="Walsh D.A."/>
            <person name="Denef V.J."/>
            <person name="McMahon K.D."/>
            <person name="Konstantinidis K.T."/>
            <person name="Eloe-Fadrosh E.A."/>
            <person name="Kyrpides N.C."/>
            <person name="Woyke T."/>
        </authorList>
    </citation>
    <scope>NUCLEOTIDE SEQUENCE</scope>
    <source>
        <strain evidence="2">GVMAG-S-1029409-49</strain>
    </source>
</reference>
<feature type="compositionally biased region" description="Basic residues" evidence="1">
    <location>
        <begin position="310"/>
        <end position="322"/>
    </location>
</feature>
<feature type="compositionally biased region" description="Acidic residues" evidence="1">
    <location>
        <begin position="254"/>
        <end position="267"/>
    </location>
</feature>
<sequence length="357" mass="40112">MSAIHVTDFDPSRLQFSDPKIVEGDTGNFVKCDVQYVYDDGTPSNLFVVLPTNFCFGVSPIYMYGKERTPDTVTGKYQVAYSVTSQETKDEPTKEEKAIFTLNEGFKKRLRDYVIENAAELGTGFEDVIDNEVLLSRKVKDLIKPGMMQDPKYPKNKLKKVIDPTKTYKWYIKLWQSQKNGGRMLTTMRGPGDKLVNPLKYLNVWGDITPVVLISWVYFDGDKGASAQCLLSEANFVPKNATRPRFLPENTAPIEEDDGEVDEEEAELLASRERRKPNPAELLGDGDEADSSTPESTADPNEDIVAAKTTKTKTKTKAKAKPKVVTEDEDEEEVVVKPKTKPKTRKPKPPVVEDDDE</sequence>
<feature type="region of interest" description="Disordered" evidence="1">
    <location>
        <begin position="243"/>
        <end position="357"/>
    </location>
</feature>
<name>A0A6C0LXS2_9ZZZZ</name>
<evidence type="ECO:0000313" key="2">
    <source>
        <dbReference type="EMBL" id="QHU35656.1"/>
    </source>
</evidence>